<name>A0A0D0E5C7_9AGAM</name>
<dbReference type="CDD" id="cd06445">
    <property type="entry name" value="ATase"/>
    <property type="match status" value="1"/>
</dbReference>
<dbReference type="Gene3D" id="1.10.10.10">
    <property type="entry name" value="Winged helix-like DNA-binding domain superfamily/Winged helix DNA-binding domain"/>
    <property type="match status" value="1"/>
</dbReference>
<dbReference type="SUPFAM" id="SSF46767">
    <property type="entry name" value="Methylated DNA-protein cysteine methyltransferase, C-terminal domain"/>
    <property type="match status" value="1"/>
</dbReference>
<dbReference type="Proteomes" id="UP000054538">
    <property type="component" value="Unassembled WGS sequence"/>
</dbReference>
<dbReference type="InterPro" id="IPR036388">
    <property type="entry name" value="WH-like_DNA-bd_sf"/>
</dbReference>
<dbReference type="AlphaFoldDB" id="A0A0D0E5C7"/>
<reference evidence="3 4" key="1">
    <citation type="submission" date="2014-04" db="EMBL/GenBank/DDBJ databases">
        <authorList>
            <consortium name="DOE Joint Genome Institute"/>
            <person name="Kuo A."/>
            <person name="Kohler A."/>
            <person name="Jargeat P."/>
            <person name="Nagy L.G."/>
            <person name="Floudas D."/>
            <person name="Copeland A."/>
            <person name="Barry K.W."/>
            <person name="Cichocki N."/>
            <person name="Veneault-Fourrey C."/>
            <person name="LaButti K."/>
            <person name="Lindquist E.A."/>
            <person name="Lipzen A."/>
            <person name="Lundell T."/>
            <person name="Morin E."/>
            <person name="Murat C."/>
            <person name="Sun H."/>
            <person name="Tunlid A."/>
            <person name="Henrissat B."/>
            <person name="Grigoriev I.V."/>
            <person name="Hibbett D.S."/>
            <person name="Martin F."/>
            <person name="Nordberg H.P."/>
            <person name="Cantor M.N."/>
            <person name="Hua S.X."/>
        </authorList>
    </citation>
    <scope>NUCLEOTIDE SEQUENCE [LARGE SCALE GENOMIC DNA]</scope>
    <source>
        <strain evidence="3 4">Ve08.2h10</strain>
    </source>
</reference>
<keyword evidence="4" id="KW-1185">Reference proteome</keyword>
<dbReference type="InterPro" id="IPR052520">
    <property type="entry name" value="ATL_DNA_repair"/>
</dbReference>
<dbReference type="InterPro" id="IPR036217">
    <property type="entry name" value="MethylDNA_cys_MeTrfase_DNAb"/>
</dbReference>
<evidence type="ECO:0000313" key="4">
    <source>
        <dbReference type="Proteomes" id="UP000054538"/>
    </source>
</evidence>
<dbReference type="OrthoDB" id="2548197at2759"/>
<dbReference type="InParanoid" id="A0A0D0E5C7"/>
<sequence>MRASTQDFNLAVYEIVKAIPPRKVITCGHIAKLLGVPKQARQVRNAVNFISHMNPPVAWHRVISTSGVISTHGANAQQHLLEVEGVEVYVGIVGETRVMVDRWGWSPKMGDPKLGMRFEAEEETEWGA</sequence>
<dbReference type="GO" id="GO:0003824">
    <property type="term" value="F:catalytic activity"/>
    <property type="evidence" value="ECO:0007669"/>
    <property type="project" value="InterPro"/>
</dbReference>
<dbReference type="GO" id="GO:0006281">
    <property type="term" value="P:DNA repair"/>
    <property type="evidence" value="ECO:0007669"/>
    <property type="project" value="InterPro"/>
</dbReference>
<dbReference type="EMBL" id="KN824849">
    <property type="protein sequence ID" value="KIK99816.1"/>
    <property type="molecule type" value="Genomic_DNA"/>
</dbReference>
<dbReference type="InterPro" id="IPR014048">
    <property type="entry name" value="MethylDNA_cys_MeTrfase_DNA-bd"/>
</dbReference>
<proteinExistence type="predicted"/>
<evidence type="ECO:0000313" key="3">
    <source>
        <dbReference type="EMBL" id="KIK99816.1"/>
    </source>
</evidence>
<dbReference type="PANTHER" id="PTHR42942">
    <property type="entry name" value="6-O-METHYLGUANINE DNA METHYLTRANSFERASE"/>
    <property type="match status" value="1"/>
</dbReference>
<reference evidence="4" key="2">
    <citation type="submission" date="2015-01" db="EMBL/GenBank/DDBJ databases">
        <title>Evolutionary Origins and Diversification of the Mycorrhizal Mutualists.</title>
        <authorList>
            <consortium name="DOE Joint Genome Institute"/>
            <consortium name="Mycorrhizal Genomics Consortium"/>
            <person name="Kohler A."/>
            <person name="Kuo A."/>
            <person name="Nagy L.G."/>
            <person name="Floudas D."/>
            <person name="Copeland A."/>
            <person name="Barry K.W."/>
            <person name="Cichocki N."/>
            <person name="Veneault-Fourrey C."/>
            <person name="LaButti K."/>
            <person name="Lindquist E.A."/>
            <person name="Lipzen A."/>
            <person name="Lundell T."/>
            <person name="Morin E."/>
            <person name="Murat C."/>
            <person name="Riley R."/>
            <person name="Ohm R."/>
            <person name="Sun H."/>
            <person name="Tunlid A."/>
            <person name="Henrissat B."/>
            <person name="Grigoriev I.V."/>
            <person name="Hibbett D.S."/>
            <person name="Martin F."/>
        </authorList>
    </citation>
    <scope>NUCLEOTIDE SEQUENCE [LARGE SCALE GENOMIC DNA]</scope>
    <source>
        <strain evidence="4">Ve08.2h10</strain>
    </source>
</reference>
<dbReference type="Pfam" id="PF01035">
    <property type="entry name" value="DNA_binding_1"/>
    <property type="match status" value="1"/>
</dbReference>
<dbReference type="HOGENOM" id="CLU_000445_52_5_1"/>
<evidence type="ECO:0000259" key="2">
    <source>
        <dbReference type="Pfam" id="PF01035"/>
    </source>
</evidence>
<organism evidence="3 4">
    <name type="scientific">Paxillus rubicundulus Ve08.2h10</name>
    <dbReference type="NCBI Taxonomy" id="930991"/>
    <lineage>
        <taxon>Eukaryota</taxon>
        <taxon>Fungi</taxon>
        <taxon>Dikarya</taxon>
        <taxon>Basidiomycota</taxon>
        <taxon>Agaricomycotina</taxon>
        <taxon>Agaricomycetes</taxon>
        <taxon>Agaricomycetidae</taxon>
        <taxon>Boletales</taxon>
        <taxon>Paxilineae</taxon>
        <taxon>Paxillaceae</taxon>
        <taxon>Paxillus</taxon>
    </lineage>
</organism>
<protein>
    <recommendedName>
        <fullName evidence="2">Methylated-DNA-[protein]-cysteine S-methyltransferase DNA binding domain-containing protein</fullName>
    </recommendedName>
</protein>
<accession>A0A0D0E5C7</accession>
<evidence type="ECO:0000256" key="1">
    <source>
        <dbReference type="ARBA" id="ARBA00022763"/>
    </source>
</evidence>
<keyword evidence="1" id="KW-0227">DNA damage</keyword>
<dbReference type="PANTHER" id="PTHR42942:SF1">
    <property type="entry name" value="ALKYLTRANSFERASE-LIKE PROTEIN 1"/>
    <property type="match status" value="1"/>
</dbReference>
<gene>
    <name evidence="3" type="ORF">PAXRUDRAFT_822354</name>
</gene>
<dbReference type="STRING" id="930991.A0A0D0E5C7"/>
<feature type="domain" description="Methylated-DNA-[protein]-cysteine S-methyltransferase DNA binding" evidence="2">
    <location>
        <begin position="7"/>
        <end position="86"/>
    </location>
</feature>